<dbReference type="Gene3D" id="3.40.50.10710">
    <property type="entry name" value="Metallo-hydrolase/oxidoreductase"/>
    <property type="match status" value="1"/>
</dbReference>
<proteinExistence type="predicted"/>
<evidence type="ECO:0000256" key="1">
    <source>
        <dbReference type="ARBA" id="ARBA00022839"/>
    </source>
</evidence>
<keyword evidence="1" id="KW-0540">Nuclease</keyword>
<keyword evidence="1" id="KW-0269">Exonuclease</keyword>
<dbReference type="SUPFAM" id="SSF56281">
    <property type="entry name" value="Metallo-hydrolase/oxidoreductase"/>
    <property type="match status" value="1"/>
</dbReference>
<dbReference type="Pfam" id="PF12706">
    <property type="entry name" value="Lactamase_B_2"/>
    <property type="match status" value="1"/>
</dbReference>
<dbReference type="InterPro" id="IPR036866">
    <property type="entry name" value="RibonucZ/Hydroxyglut_hydro"/>
</dbReference>
<keyword evidence="1" id="KW-0378">Hydrolase</keyword>
<evidence type="ECO:0000313" key="4">
    <source>
        <dbReference type="EMBL" id="MCC2220796.1"/>
    </source>
</evidence>
<gene>
    <name evidence="4" type="ORF">LKD48_03925</name>
</gene>
<dbReference type="PANTHER" id="PTHR43694:SF1">
    <property type="entry name" value="RIBONUCLEASE J"/>
    <property type="match status" value="1"/>
</dbReference>
<dbReference type="InterPro" id="IPR042173">
    <property type="entry name" value="RNase_J_2"/>
</dbReference>
<dbReference type="Proteomes" id="UP001198200">
    <property type="component" value="Unassembled WGS sequence"/>
</dbReference>
<organism evidence="4 5">
    <name type="scientific">Anthropogastromicrobium aceti</name>
    <dbReference type="NCBI Taxonomy" id="2981768"/>
    <lineage>
        <taxon>Bacteria</taxon>
        <taxon>Bacillati</taxon>
        <taxon>Bacillota</taxon>
        <taxon>Clostridia</taxon>
        <taxon>Lachnospirales</taxon>
        <taxon>Lachnospiraceae</taxon>
        <taxon>Anthropogastromicrobium</taxon>
    </lineage>
</organism>
<name>A0AAE3JBG9_9FIRM</name>
<dbReference type="EMBL" id="JAJEQN010000007">
    <property type="protein sequence ID" value="MCC2220796.1"/>
    <property type="molecule type" value="Genomic_DNA"/>
</dbReference>
<dbReference type="GO" id="GO:0004527">
    <property type="term" value="F:exonuclease activity"/>
    <property type="evidence" value="ECO:0007669"/>
    <property type="project" value="UniProtKB-KW"/>
</dbReference>
<evidence type="ECO:0000313" key="5">
    <source>
        <dbReference type="Proteomes" id="UP001198200"/>
    </source>
</evidence>
<dbReference type="SMART" id="SM00849">
    <property type="entry name" value="Lactamase_B"/>
    <property type="match status" value="1"/>
</dbReference>
<dbReference type="GO" id="GO:0003723">
    <property type="term" value="F:RNA binding"/>
    <property type="evidence" value="ECO:0007669"/>
    <property type="project" value="UniProtKB-KW"/>
</dbReference>
<protein>
    <submittedName>
        <fullName evidence="4">MBL fold metallo-hydrolase</fullName>
    </submittedName>
</protein>
<evidence type="ECO:0000259" key="3">
    <source>
        <dbReference type="SMART" id="SM00849"/>
    </source>
</evidence>
<keyword evidence="5" id="KW-1185">Reference proteome</keyword>
<dbReference type="InterPro" id="IPR001279">
    <property type="entry name" value="Metallo-B-lactamas"/>
</dbReference>
<comment type="caution">
    <text evidence="4">The sequence shown here is derived from an EMBL/GenBank/DDBJ whole genome shotgun (WGS) entry which is preliminary data.</text>
</comment>
<dbReference type="AlphaFoldDB" id="A0AAE3JBG9"/>
<feature type="domain" description="Metallo-beta-lactamase" evidence="3">
    <location>
        <begin position="14"/>
        <end position="226"/>
    </location>
</feature>
<sequence length="448" mass="50910">MTTLTFYNGLREIGGTFVVVETDEARCMFDFGFAVMDRMDDKIAVRYNECAADYARLGVLASQDGIYDEETAKTLGLVSFENDKKKNFFVISHMHIDHMGGLGMLYQNLPVYMSEDSLKLYRRLEACSDIQVKGHKNCIGIPYGESFTVGDITVEVEAIDHDVVGACGYRITTPGGTICYTGDYRFHGFHPEITKAFGQKMKGVDVLITEGVTVSFDDVDILSLTKPEEPERSEEWLQDTICKESTEQKGLIIVNPYNRNVERLHHLIMTAQKTGRKLVMDGVQADYVQTFYPEDEILMYENSVGADAKKAEERGWSIITREEFLSNPSKYILQQDYVNFYELMDLSSVITLYIHMDGAPLGDYDPSFGKMHRILDHMNIPYMNIGIGGHSRPYYLRTMLDTIAPHILVPLHSFRPEQVNTAHADKRILPEYGECFGFENGEMILKKN</sequence>
<keyword evidence="2" id="KW-0694">RNA-binding</keyword>
<evidence type="ECO:0000256" key="2">
    <source>
        <dbReference type="ARBA" id="ARBA00022884"/>
    </source>
</evidence>
<dbReference type="Gene3D" id="3.60.15.10">
    <property type="entry name" value="Ribonuclease Z/Hydroxyacylglutathione hydrolase-like"/>
    <property type="match status" value="1"/>
</dbReference>
<dbReference type="RefSeq" id="WP_308731254.1">
    <property type="nucleotide sequence ID" value="NZ_JAJEQN010000007.1"/>
</dbReference>
<reference evidence="4 5" key="1">
    <citation type="submission" date="2021-10" db="EMBL/GenBank/DDBJ databases">
        <title>Anaerobic single-cell dispensing facilitates the cultivation of human gut bacteria.</title>
        <authorList>
            <person name="Afrizal A."/>
        </authorList>
    </citation>
    <scope>NUCLEOTIDE SEQUENCE [LARGE SCALE GENOMIC DNA]</scope>
    <source>
        <strain evidence="4 5">CLA-AA-H224</strain>
    </source>
</reference>
<dbReference type="PANTHER" id="PTHR43694">
    <property type="entry name" value="RIBONUCLEASE J"/>
    <property type="match status" value="1"/>
</dbReference>
<accession>A0AAE3JBG9</accession>